<dbReference type="RefSeq" id="WP_010957837.1">
    <property type="nucleotide sequence ID" value="NC_009727.1"/>
</dbReference>
<dbReference type="InterPro" id="IPR058240">
    <property type="entry name" value="rSAM_sf"/>
</dbReference>
<keyword evidence="5" id="KW-0408">Iron</keyword>
<dbReference type="PANTHER" id="PTHR43787">
    <property type="entry name" value="FEMO COFACTOR BIOSYNTHESIS PROTEIN NIFB-RELATED"/>
    <property type="match status" value="1"/>
</dbReference>
<dbReference type="GO" id="GO:0003824">
    <property type="term" value="F:catalytic activity"/>
    <property type="evidence" value="ECO:0007669"/>
    <property type="project" value="InterPro"/>
</dbReference>
<dbReference type="CDD" id="cd21109">
    <property type="entry name" value="SPASM"/>
    <property type="match status" value="1"/>
</dbReference>
<evidence type="ECO:0000256" key="1">
    <source>
        <dbReference type="ARBA" id="ARBA00001966"/>
    </source>
</evidence>
<dbReference type="Pfam" id="PF04055">
    <property type="entry name" value="Radical_SAM"/>
    <property type="match status" value="1"/>
</dbReference>
<evidence type="ECO:0000256" key="5">
    <source>
        <dbReference type="ARBA" id="ARBA00023004"/>
    </source>
</evidence>
<dbReference type="PROSITE" id="PS51918">
    <property type="entry name" value="RADICAL_SAM"/>
    <property type="match status" value="1"/>
</dbReference>
<dbReference type="AlphaFoldDB" id="A9KFJ0"/>
<reference evidence="8 9" key="1">
    <citation type="journal article" date="2009" name="Infect. Immun.">
        <title>Comparative genomics reveal extensive transposon-mediated genomic plasticity and diversity among potential effector proteins within the genus Coxiella.</title>
        <authorList>
            <person name="Beare P.A."/>
            <person name="Unsworth N."/>
            <person name="Andoh M."/>
            <person name="Voth D.E."/>
            <person name="Omsland A."/>
            <person name="Gilk S.D."/>
            <person name="Williams K.P."/>
            <person name="Sobral B.W."/>
            <person name="Kupko J.J.III."/>
            <person name="Porcella S.F."/>
            <person name="Samuel J.E."/>
            <person name="Heinzen R.A."/>
        </authorList>
    </citation>
    <scope>NUCLEOTIDE SEQUENCE [LARGE SCALE GENOMIC DNA]</scope>
    <source>
        <strain evidence="8 9">Dugway 5J108-111</strain>
    </source>
</reference>
<dbReference type="Gene3D" id="3.20.20.70">
    <property type="entry name" value="Aldolase class I"/>
    <property type="match status" value="1"/>
</dbReference>
<dbReference type="InterPro" id="IPR034391">
    <property type="entry name" value="AdoMet-like_SPASM_containing"/>
</dbReference>
<sequence>MRWGMKISKTIDLTKRVVDLAYKRPRGWKSLIYNSAMLKFKKTGPLMMPVHISIEPANTCNALCPVCETGKNEMTRKKGRLDIDLFKRLIDEVWPTTSSLMYYFMGEPFLNKHSYEMIRYARERGIFVETCTNGDLVNPEAVIYSDINQISFQLGGMDPETHHRYRVNSDLNKVHKNLYKLIEERRKCPKSNVKVEVGFIVMRHNEHQVDEFLKWAKEIGVDRATVVDPCVRNMLEAHAYLPKDRKYWFYDEEAYQNGVLKPKIIPNNECRWIWHSIQLNWNGDAVPCCRDPLGKHILGNVFENGFKQVWNGEKARKFRERVLTRQDKISLCKLCSGYGTPTLKESIPAEIPMQLFKK</sequence>
<keyword evidence="3" id="KW-0949">S-adenosyl-L-methionine</keyword>
<dbReference type="GO" id="GO:0046872">
    <property type="term" value="F:metal ion binding"/>
    <property type="evidence" value="ECO:0007669"/>
    <property type="project" value="UniProtKB-KW"/>
</dbReference>
<protein>
    <submittedName>
        <fullName evidence="8">Radical SAM superfamily protein</fullName>
    </submittedName>
</protein>
<dbReference type="SFLD" id="SFLDG01067">
    <property type="entry name" value="SPASM/twitch_domain_containing"/>
    <property type="match status" value="1"/>
</dbReference>
<evidence type="ECO:0000256" key="2">
    <source>
        <dbReference type="ARBA" id="ARBA00022485"/>
    </source>
</evidence>
<dbReference type="SFLD" id="SFLDS00029">
    <property type="entry name" value="Radical_SAM"/>
    <property type="match status" value="1"/>
</dbReference>
<keyword evidence="4" id="KW-0479">Metal-binding</keyword>
<dbReference type="SUPFAM" id="SSF102114">
    <property type="entry name" value="Radical SAM enzymes"/>
    <property type="match status" value="1"/>
</dbReference>
<dbReference type="Proteomes" id="UP000008555">
    <property type="component" value="Chromosome"/>
</dbReference>
<feature type="domain" description="Radical SAM core" evidence="7">
    <location>
        <begin position="46"/>
        <end position="260"/>
    </location>
</feature>
<keyword evidence="6" id="KW-0411">Iron-sulfur</keyword>
<dbReference type="InterPro" id="IPR007197">
    <property type="entry name" value="rSAM"/>
</dbReference>
<dbReference type="PANTHER" id="PTHR43787:SF3">
    <property type="entry name" value="ARYLSULFATASE REGULATORY PROTEIN"/>
    <property type="match status" value="1"/>
</dbReference>
<dbReference type="InterPro" id="IPR023885">
    <property type="entry name" value="4Fe4S-binding_SPASM_dom"/>
</dbReference>
<name>A9KFJ0_COXBN</name>
<dbReference type="GO" id="GO:0051539">
    <property type="term" value="F:4 iron, 4 sulfur cluster binding"/>
    <property type="evidence" value="ECO:0007669"/>
    <property type="project" value="UniProtKB-KW"/>
</dbReference>
<accession>A9KFJ0</accession>
<gene>
    <name evidence="8" type="ordered locus">CBUD_0901</name>
</gene>
<proteinExistence type="predicted"/>
<evidence type="ECO:0000313" key="9">
    <source>
        <dbReference type="Proteomes" id="UP000008555"/>
    </source>
</evidence>
<dbReference type="KEGG" id="cbd:CBUD_0901"/>
<dbReference type="InterPro" id="IPR013785">
    <property type="entry name" value="Aldolase_TIM"/>
</dbReference>
<organism evidence="8 9">
    <name type="scientific">Coxiella burnetii (strain Dugway 5J108-111)</name>
    <dbReference type="NCBI Taxonomy" id="434922"/>
    <lineage>
        <taxon>Bacteria</taxon>
        <taxon>Pseudomonadati</taxon>
        <taxon>Pseudomonadota</taxon>
        <taxon>Gammaproteobacteria</taxon>
        <taxon>Legionellales</taxon>
        <taxon>Coxiellaceae</taxon>
        <taxon>Coxiella</taxon>
    </lineage>
</organism>
<comment type="cofactor">
    <cofactor evidence="1">
        <name>[4Fe-4S] cluster</name>
        <dbReference type="ChEBI" id="CHEBI:49883"/>
    </cofactor>
</comment>
<evidence type="ECO:0000256" key="3">
    <source>
        <dbReference type="ARBA" id="ARBA00022691"/>
    </source>
</evidence>
<dbReference type="EMBL" id="CP000733">
    <property type="protein sequence ID" value="ABS78163.2"/>
    <property type="molecule type" value="Genomic_DNA"/>
</dbReference>
<dbReference type="CDD" id="cd01335">
    <property type="entry name" value="Radical_SAM"/>
    <property type="match status" value="1"/>
</dbReference>
<evidence type="ECO:0000259" key="7">
    <source>
        <dbReference type="PROSITE" id="PS51918"/>
    </source>
</evidence>
<dbReference type="SFLD" id="SFLDG01387">
    <property type="entry name" value="BtrN-like_SPASM_domain_contain"/>
    <property type="match status" value="1"/>
</dbReference>
<evidence type="ECO:0000313" key="8">
    <source>
        <dbReference type="EMBL" id="ABS78163.2"/>
    </source>
</evidence>
<evidence type="ECO:0000256" key="4">
    <source>
        <dbReference type="ARBA" id="ARBA00022723"/>
    </source>
</evidence>
<evidence type="ECO:0000256" key="6">
    <source>
        <dbReference type="ARBA" id="ARBA00023014"/>
    </source>
</evidence>
<dbReference type="HOGENOM" id="CLU_009273_1_2_6"/>
<dbReference type="Pfam" id="PF13186">
    <property type="entry name" value="SPASM"/>
    <property type="match status" value="1"/>
</dbReference>
<keyword evidence="2" id="KW-0004">4Fe-4S</keyword>